<comment type="caution">
    <text evidence="16">The sequence shown here is derived from an EMBL/GenBank/DDBJ whole genome shotgun (WGS) entry which is preliminary data.</text>
</comment>
<keyword evidence="3" id="KW-0813">Transport</keyword>
<proteinExistence type="inferred from homology"/>
<dbReference type="InterPro" id="IPR019594">
    <property type="entry name" value="Glu/Gly-bd"/>
</dbReference>
<dbReference type="GO" id="GO:0005886">
    <property type="term" value="C:plasma membrane"/>
    <property type="evidence" value="ECO:0007669"/>
    <property type="project" value="UniProtKB-SubCell"/>
</dbReference>
<feature type="transmembrane region" description="Helical" evidence="13">
    <location>
        <begin position="126"/>
        <end position="147"/>
    </location>
</feature>
<gene>
    <name evidence="16" type="primary">Grik5</name>
    <name evidence="16" type="ORF">NPIL_620181</name>
</gene>
<feature type="domain" description="Ionotropic glutamate receptor C-terminal" evidence="14">
    <location>
        <begin position="5"/>
        <end position="279"/>
    </location>
</feature>
<keyword evidence="12" id="KW-0407">Ion channel</keyword>
<evidence type="ECO:0000256" key="3">
    <source>
        <dbReference type="ARBA" id="ARBA00022448"/>
    </source>
</evidence>
<dbReference type="SUPFAM" id="SSF53850">
    <property type="entry name" value="Periplasmic binding protein-like II"/>
    <property type="match status" value="1"/>
</dbReference>
<feature type="transmembrane region" description="Helical" evidence="13">
    <location>
        <begin position="182"/>
        <end position="204"/>
    </location>
</feature>
<comment type="similarity">
    <text evidence="2">Belongs to the glutamate-gated ion channel (TC 1.A.10.1) family.</text>
</comment>
<protein>
    <submittedName>
        <fullName evidence="16">Glutamate receptor ionotropic, kainate 5</fullName>
    </submittedName>
</protein>
<keyword evidence="17" id="KW-1185">Reference proteome</keyword>
<dbReference type="OrthoDB" id="9997229at2759"/>
<accession>A0A8X6QJW1</accession>
<organism evidence="16 17">
    <name type="scientific">Nephila pilipes</name>
    <name type="common">Giant wood spider</name>
    <name type="synonym">Nephila maculata</name>
    <dbReference type="NCBI Taxonomy" id="299642"/>
    <lineage>
        <taxon>Eukaryota</taxon>
        <taxon>Metazoa</taxon>
        <taxon>Ecdysozoa</taxon>
        <taxon>Arthropoda</taxon>
        <taxon>Chelicerata</taxon>
        <taxon>Arachnida</taxon>
        <taxon>Araneae</taxon>
        <taxon>Araneomorphae</taxon>
        <taxon>Entelegynae</taxon>
        <taxon>Araneoidea</taxon>
        <taxon>Nephilidae</taxon>
        <taxon>Nephila</taxon>
    </lineage>
</organism>
<evidence type="ECO:0000256" key="4">
    <source>
        <dbReference type="ARBA" id="ARBA00022475"/>
    </source>
</evidence>
<dbReference type="PANTHER" id="PTHR42643:SF24">
    <property type="entry name" value="IONOTROPIC RECEPTOR 60A"/>
    <property type="match status" value="1"/>
</dbReference>
<dbReference type="InterPro" id="IPR052192">
    <property type="entry name" value="Insect_Ionotropic_Sensory_Rcpt"/>
</dbReference>
<evidence type="ECO:0000256" key="6">
    <source>
        <dbReference type="ARBA" id="ARBA00022989"/>
    </source>
</evidence>
<evidence type="ECO:0000256" key="1">
    <source>
        <dbReference type="ARBA" id="ARBA00004651"/>
    </source>
</evidence>
<evidence type="ECO:0000256" key="5">
    <source>
        <dbReference type="ARBA" id="ARBA00022692"/>
    </source>
</evidence>
<keyword evidence="11" id="KW-1071">Ligand-gated ion channel</keyword>
<keyword evidence="5 13" id="KW-0812">Transmembrane</keyword>
<dbReference type="GO" id="GO:0015276">
    <property type="term" value="F:ligand-gated monoatomic ion channel activity"/>
    <property type="evidence" value="ECO:0007669"/>
    <property type="project" value="InterPro"/>
</dbReference>
<dbReference type="Gene3D" id="3.40.190.10">
    <property type="entry name" value="Periplasmic binding protein-like II"/>
    <property type="match status" value="1"/>
</dbReference>
<dbReference type="PANTHER" id="PTHR42643">
    <property type="entry name" value="IONOTROPIC RECEPTOR 20A-RELATED"/>
    <property type="match status" value="1"/>
</dbReference>
<sequence>MTTLPLKIALLANGPYVVNVSTIEIIGGFEVGFLEVILKGLQLPYSLTIPEKLVWGNPDKNGNWSGVMGMVQRGEADMAIGSIFVTQARMTVADFSTPYTWQDITFATRMPGQRPKETAFMWPFSLQLWIGLAITIVFMTFIFRFCLTNIYSIRKLVFEIIGTLLHQSIEVQSSAFRDRCLILSWVCSCMFLSFGYTAVLLSFLSVPLKERPVETVDQLAKLVAQGKFRCFSAIGSGVAVSMMNSVYESHTIVGSFIENNKMYLDLQNKRAIAKFMNEGGTAWVVTRERIQFDSQDMYYISRDKFFSFPVAIALNKQFRYSARLNKLVDRISAAGLYEKTVGDYLFKKLISNSDSSENNSVKELALDDLFGAFVILISGCALSILICLAEIIHSKYTSKQSNSLEQITLKR</sequence>
<dbReference type="Pfam" id="PF00060">
    <property type="entry name" value="Lig_chan"/>
    <property type="match status" value="1"/>
</dbReference>
<dbReference type="Proteomes" id="UP000887013">
    <property type="component" value="Unassembled WGS sequence"/>
</dbReference>
<keyword evidence="4" id="KW-1003">Cell membrane</keyword>
<comment type="subcellular location">
    <subcellularLocation>
        <location evidence="1">Cell membrane</location>
        <topology evidence="1">Multi-pass membrane protein</topology>
    </subcellularLocation>
</comment>
<evidence type="ECO:0000256" key="13">
    <source>
        <dbReference type="SAM" id="Phobius"/>
    </source>
</evidence>
<dbReference type="SMART" id="SM00079">
    <property type="entry name" value="PBPe"/>
    <property type="match status" value="1"/>
</dbReference>
<dbReference type="EMBL" id="BMAW01129528">
    <property type="protein sequence ID" value="GFU30799.1"/>
    <property type="molecule type" value="Genomic_DNA"/>
</dbReference>
<dbReference type="Gene3D" id="1.10.287.70">
    <property type="match status" value="1"/>
</dbReference>
<evidence type="ECO:0000256" key="10">
    <source>
        <dbReference type="ARBA" id="ARBA00023180"/>
    </source>
</evidence>
<name>A0A8X6QJW1_NEPPI</name>
<evidence type="ECO:0000256" key="12">
    <source>
        <dbReference type="ARBA" id="ARBA00023303"/>
    </source>
</evidence>
<evidence type="ECO:0000313" key="16">
    <source>
        <dbReference type="EMBL" id="GFU30799.1"/>
    </source>
</evidence>
<evidence type="ECO:0000256" key="7">
    <source>
        <dbReference type="ARBA" id="ARBA00023065"/>
    </source>
</evidence>
<dbReference type="Pfam" id="PF10613">
    <property type="entry name" value="Lig_chan-Glu_bd"/>
    <property type="match status" value="1"/>
</dbReference>
<dbReference type="InterPro" id="IPR001320">
    <property type="entry name" value="Iontro_rcpt_C"/>
</dbReference>
<keyword evidence="7" id="KW-0406">Ion transport</keyword>
<keyword evidence="9 16" id="KW-0675">Receptor</keyword>
<keyword evidence="10" id="KW-0325">Glycoprotein</keyword>
<evidence type="ECO:0000259" key="15">
    <source>
        <dbReference type="SMART" id="SM00918"/>
    </source>
</evidence>
<dbReference type="GO" id="GO:0050906">
    <property type="term" value="P:detection of stimulus involved in sensory perception"/>
    <property type="evidence" value="ECO:0007669"/>
    <property type="project" value="UniProtKB-ARBA"/>
</dbReference>
<feature type="transmembrane region" description="Helical" evidence="13">
    <location>
        <begin position="369"/>
        <end position="392"/>
    </location>
</feature>
<dbReference type="AlphaFoldDB" id="A0A8X6QJW1"/>
<reference evidence="16" key="1">
    <citation type="submission" date="2020-08" db="EMBL/GenBank/DDBJ databases">
        <title>Multicomponent nature underlies the extraordinary mechanical properties of spider dragline silk.</title>
        <authorList>
            <person name="Kono N."/>
            <person name="Nakamura H."/>
            <person name="Mori M."/>
            <person name="Yoshida Y."/>
            <person name="Ohtoshi R."/>
            <person name="Malay A.D."/>
            <person name="Moran D.A.P."/>
            <person name="Tomita M."/>
            <person name="Numata K."/>
            <person name="Arakawa K."/>
        </authorList>
    </citation>
    <scope>NUCLEOTIDE SEQUENCE</scope>
</reference>
<evidence type="ECO:0000259" key="14">
    <source>
        <dbReference type="SMART" id="SM00079"/>
    </source>
</evidence>
<evidence type="ECO:0000256" key="11">
    <source>
        <dbReference type="ARBA" id="ARBA00023286"/>
    </source>
</evidence>
<keyword evidence="8 13" id="KW-0472">Membrane</keyword>
<evidence type="ECO:0000313" key="17">
    <source>
        <dbReference type="Proteomes" id="UP000887013"/>
    </source>
</evidence>
<evidence type="ECO:0000256" key="2">
    <source>
        <dbReference type="ARBA" id="ARBA00008685"/>
    </source>
</evidence>
<dbReference type="SMART" id="SM00918">
    <property type="entry name" value="Lig_chan-Glu_bd"/>
    <property type="match status" value="1"/>
</dbReference>
<feature type="domain" description="Ionotropic glutamate receptor L-glutamate and glycine-binding" evidence="15">
    <location>
        <begin position="15"/>
        <end position="73"/>
    </location>
</feature>
<evidence type="ECO:0000256" key="9">
    <source>
        <dbReference type="ARBA" id="ARBA00023170"/>
    </source>
</evidence>
<evidence type="ECO:0000256" key="8">
    <source>
        <dbReference type="ARBA" id="ARBA00023136"/>
    </source>
</evidence>
<keyword evidence="6 13" id="KW-1133">Transmembrane helix</keyword>